<sequence length="336" mass="37238">PLAQEPVAISPRLMAREQFGGITEEQLREAGVTISGREDGEEAREVQRDQGHYLRGGSSPSVSPAGSLRQAEDVGITGQDVIDYALFLGLDPEADAELMHLAREGLEASNACGWKAYHDQEGKLFYFNFKTGVSSWDHPADATALNLAREKKREKLMTRPRNRANYTGETLNNLEADVAEKHDENHSKAFSVKDEGWWPGYRRSVFAAVRNAIGNNAEHVVIIQVRSDAALGSAADEFSAMLSEFQTCYLEKKEPFFAGDGSVKKLDWENMSELRLSGKHLENTLMHITSQQTTRAIIVSVSDHAVDAVIEVVRQHNRRGGVTEVDAAWAPKYEVV</sequence>
<dbReference type="SMART" id="SM00456">
    <property type="entry name" value="WW"/>
    <property type="match status" value="1"/>
</dbReference>
<dbReference type="InterPro" id="IPR001202">
    <property type="entry name" value="WW_dom"/>
</dbReference>
<dbReference type="SUPFAM" id="SSF51045">
    <property type="entry name" value="WW domain"/>
    <property type="match status" value="1"/>
</dbReference>
<name>A0ABN9VTS1_9DINO</name>
<dbReference type="PANTHER" id="PTHR21715">
    <property type="entry name" value="RH04127P"/>
    <property type="match status" value="1"/>
</dbReference>
<accession>A0ABN9VTS1</accession>
<gene>
    <name evidence="2" type="ORF">PCOR1329_LOCUS61039</name>
</gene>
<feature type="non-terminal residue" evidence="2">
    <location>
        <position position="1"/>
    </location>
</feature>
<evidence type="ECO:0000259" key="1">
    <source>
        <dbReference type="PROSITE" id="PS50020"/>
    </source>
</evidence>
<dbReference type="Gene3D" id="3.30.1470.10">
    <property type="entry name" value="Photosystem I PsaD, reaction center subunit II"/>
    <property type="match status" value="1"/>
</dbReference>
<feature type="domain" description="WW" evidence="1">
    <location>
        <begin position="113"/>
        <end position="141"/>
    </location>
</feature>
<protein>
    <recommendedName>
        <fullName evidence="1">WW domain-containing protein</fullName>
    </recommendedName>
</protein>
<dbReference type="CDD" id="cd00201">
    <property type="entry name" value="WW"/>
    <property type="match status" value="1"/>
</dbReference>
<proteinExistence type="predicted"/>
<dbReference type="InterPro" id="IPR036020">
    <property type="entry name" value="WW_dom_sf"/>
</dbReference>
<dbReference type="PANTHER" id="PTHR21715:SF0">
    <property type="entry name" value="RH04127P"/>
    <property type="match status" value="1"/>
</dbReference>
<evidence type="ECO:0000313" key="2">
    <source>
        <dbReference type="EMBL" id="CAK0876822.1"/>
    </source>
</evidence>
<evidence type="ECO:0000313" key="3">
    <source>
        <dbReference type="Proteomes" id="UP001189429"/>
    </source>
</evidence>
<comment type="caution">
    <text evidence="2">The sequence shown here is derived from an EMBL/GenBank/DDBJ whole genome shotgun (WGS) entry which is preliminary data.</text>
</comment>
<dbReference type="EMBL" id="CAUYUJ010017669">
    <property type="protein sequence ID" value="CAK0876822.1"/>
    <property type="molecule type" value="Genomic_DNA"/>
</dbReference>
<dbReference type="PROSITE" id="PS50020">
    <property type="entry name" value="WW_DOMAIN_2"/>
    <property type="match status" value="1"/>
</dbReference>
<reference evidence="2" key="1">
    <citation type="submission" date="2023-10" db="EMBL/GenBank/DDBJ databases">
        <authorList>
            <person name="Chen Y."/>
            <person name="Shah S."/>
            <person name="Dougan E. K."/>
            <person name="Thang M."/>
            <person name="Chan C."/>
        </authorList>
    </citation>
    <scope>NUCLEOTIDE SEQUENCE [LARGE SCALE GENOMIC DNA]</scope>
</reference>
<dbReference type="InterPro" id="IPR053233">
    <property type="entry name" value="ABRA-related"/>
</dbReference>
<dbReference type="Proteomes" id="UP001189429">
    <property type="component" value="Unassembled WGS sequence"/>
</dbReference>
<organism evidence="2 3">
    <name type="scientific">Prorocentrum cordatum</name>
    <dbReference type="NCBI Taxonomy" id="2364126"/>
    <lineage>
        <taxon>Eukaryota</taxon>
        <taxon>Sar</taxon>
        <taxon>Alveolata</taxon>
        <taxon>Dinophyceae</taxon>
        <taxon>Prorocentrales</taxon>
        <taxon>Prorocentraceae</taxon>
        <taxon>Prorocentrum</taxon>
    </lineage>
</organism>
<dbReference type="Pfam" id="PF00397">
    <property type="entry name" value="WW"/>
    <property type="match status" value="1"/>
</dbReference>
<keyword evidence="3" id="KW-1185">Reference proteome</keyword>
<dbReference type="PROSITE" id="PS01159">
    <property type="entry name" value="WW_DOMAIN_1"/>
    <property type="match status" value="1"/>
</dbReference>